<dbReference type="GO" id="GO:0071028">
    <property type="term" value="P:nuclear mRNA surveillance"/>
    <property type="evidence" value="ECO:0007669"/>
    <property type="project" value="TreeGrafter"/>
</dbReference>
<evidence type="ECO:0000313" key="12">
    <source>
        <dbReference type="EMBL" id="KAF2418998.1"/>
    </source>
</evidence>
<dbReference type="GO" id="GO:0000467">
    <property type="term" value="P:exonucleolytic trimming to generate mature 3'-end of 5.8S rRNA from tricistronic rRNA transcript (SSU-rRNA, 5.8S rRNA, LSU-rRNA)"/>
    <property type="evidence" value="ECO:0007669"/>
    <property type="project" value="TreeGrafter"/>
</dbReference>
<dbReference type="InterPro" id="IPR001247">
    <property type="entry name" value="ExoRNase_PH_dom1"/>
</dbReference>
<keyword evidence="8" id="KW-0539">Nucleus</keyword>
<organism evidence="12 13">
    <name type="scientific">Tothia fuscella</name>
    <dbReference type="NCBI Taxonomy" id="1048955"/>
    <lineage>
        <taxon>Eukaryota</taxon>
        <taxon>Fungi</taxon>
        <taxon>Dikarya</taxon>
        <taxon>Ascomycota</taxon>
        <taxon>Pezizomycotina</taxon>
        <taxon>Dothideomycetes</taxon>
        <taxon>Pleosporomycetidae</taxon>
        <taxon>Venturiales</taxon>
        <taxon>Cylindrosympodiaceae</taxon>
        <taxon>Tothia</taxon>
    </lineage>
</organism>
<comment type="similarity">
    <text evidence="3">Belongs to the RNase PH family.</text>
</comment>
<dbReference type="SUPFAM" id="SSF55666">
    <property type="entry name" value="Ribonuclease PH domain 2-like"/>
    <property type="match status" value="1"/>
</dbReference>
<name>A0A9P4TS70_9PEZI</name>
<evidence type="ECO:0000256" key="6">
    <source>
        <dbReference type="ARBA" id="ARBA00022835"/>
    </source>
</evidence>
<proteinExistence type="inferred from homology"/>
<dbReference type="GO" id="GO:0035925">
    <property type="term" value="F:mRNA 3'-UTR AU-rich region binding"/>
    <property type="evidence" value="ECO:0007669"/>
    <property type="project" value="TreeGrafter"/>
</dbReference>
<keyword evidence="13" id="KW-1185">Reference proteome</keyword>
<evidence type="ECO:0000313" key="13">
    <source>
        <dbReference type="Proteomes" id="UP000800235"/>
    </source>
</evidence>
<feature type="region of interest" description="Disordered" evidence="10">
    <location>
        <begin position="94"/>
        <end position="113"/>
    </location>
</feature>
<feature type="compositionally biased region" description="Acidic residues" evidence="10">
    <location>
        <begin position="98"/>
        <end position="113"/>
    </location>
</feature>
<dbReference type="GO" id="GO:0016075">
    <property type="term" value="P:rRNA catabolic process"/>
    <property type="evidence" value="ECO:0007669"/>
    <property type="project" value="TreeGrafter"/>
</dbReference>
<dbReference type="Proteomes" id="UP000800235">
    <property type="component" value="Unassembled WGS sequence"/>
</dbReference>
<dbReference type="Pfam" id="PF01138">
    <property type="entry name" value="RNase_PH"/>
    <property type="match status" value="1"/>
</dbReference>
<dbReference type="InterPro" id="IPR036345">
    <property type="entry name" value="ExoRNase_PH_dom2_sf"/>
</dbReference>
<evidence type="ECO:0000256" key="10">
    <source>
        <dbReference type="SAM" id="MobiDB-lite"/>
    </source>
</evidence>
<accession>A0A9P4TS70</accession>
<dbReference type="GO" id="GO:0071038">
    <property type="term" value="P:TRAMP-dependent tRNA surveillance pathway"/>
    <property type="evidence" value="ECO:0007669"/>
    <property type="project" value="TreeGrafter"/>
</dbReference>
<reference evidence="12" key="1">
    <citation type="journal article" date="2020" name="Stud. Mycol.">
        <title>101 Dothideomycetes genomes: a test case for predicting lifestyles and emergence of pathogens.</title>
        <authorList>
            <person name="Haridas S."/>
            <person name="Albert R."/>
            <person name="Binder M."/>
            <person name="Bloem J."/>
            <person name="Labutti K."/>
            <person name="Salamov A."/>
            <person name="Andreopoulos B."/>
            <person name="Baker S."/>
            <person name="Barry K."/>
            <person name="Bills G."/>
            <person name="Bluhm B."/>
            <person name="Cannon C."/>
            <person name="Castanera R."/>
            <person name="Culley D."/>
            <person name="Daum C."/>
            <person name="Ezra D."/>
            <person name="Gonzalez J."/>
            <person name="Henrissat B."/>
            <person name="Kuo A."/>
            <person name="Liang C."/>
            <person name="Lipzen A."/>
            <person name="Lutzoni F."/>
            <person name="Magnuson J."/>
            <person name="Mondo S."/>
            <person name="Nolan M."/>
            <person name="Ohm R."/>
            <person name="Pangilinan J."/>
            <person name="Park H.-J."/>
            <person name="Ramirez L."/>
            <person name="Alfaro M."/>
            <person name="Sun H."/>
            <person name="Tritt A."/>
            <person name="Yoshinaga Y."/>
            <person name="Zwiers L.-H."/>
            <person name="Turgeon B."/>
            <person name="Goodwin S."/>
            <person name="Spatafora J."/>
            <person name="Crous P."/>
            <person name="Grigoriev I."/>
        </authorList>
    </citation>
    <scope>NUCLEOTIDE SEQUENCE</scope>
    <source>
        <strain evidence="12">CBS 130266</strain>
    </source>
</reference>
<keyword evidence="5" id="KW-0698">rRNA processing</keyword>
<evidence type="ECO:0000256" key="4">
    <source>
        <dbReference type="ARBA" id="ARBA00022490"/>
    </source>
</evidence>
<evidence type="ECO:0000256" key="5">
    <source>
        <dbReference type="ARBA" id="ARBA00022552"/>
    </source>
</evidence>
<dbReference type="GO" id="GO:0034476">
    <property type="term" value="P:U5 snRNA 3'-end processing"/>
    <property type="evidence" value="ECO:0007669"/>
    <property type="project" value="TreeGrafter"/>
</dbReference>
<dbReference type="SUPFAM" id="SSF54211">
    <property type="entry name" value="Ribosomal protein S5 domain 2-like"/>
    <property type="match status" value="1"/>
</dbReference>
<evidence type="ECO:0000256" key="9">
    <source>
        <dbReference type="ARBA" id="ARBA00030617"/>
    </source>
</evidence>
<gene>
    <name evidence="12" type="ORF">EJ08DRAFT_690558</name>
</gene>
<dbReference type="EMBL" id="MU007121">
    <property type="protein sequence ID" value="KAF2418998.1"/>
    <property type="molecule type" value="Genomic_DNA"/>
</dbReference>
<keyword evidence="4" id="KW-0963">Cytoplasm</keyword>
<keyword evidence="7" id="KW-0694">RNA-binding</keyword>
<sequence>MASAASQPLSFPPEIFAALTPTPFLLAHLNPSNPKTPSLRANGRKASQFRTPTINTNSLTHCSGSAVVRLGDTAVVCGVRGEILLAKDIPNAPHVELPDEEGDAISNNNDDDDDDVTEITSLNLLVPNIELATGCSPAHLPGNPPSTLAQSLSQRLLSLLNTTRLIRASDLRIMYRPPTTSDDDDDTPPPLQVVAYWTLYIDILMISLDGNPFDSAWGAILSALQNTILPKAWWDPDLEILLCSDRVSEGKKLKLRGSPVASTFVVFEPGREKGVQEQRTWILADPDSFEEGLCRESVTVVVDYVEGVGRVRRIEKGGGVVVGRDELGYMTKLALGRWSQWDVVLQEEME</sequence>
<dbReference type="GO" id="GO:0071035">
    <property type="term" value="P:nuclear polyadenylation-dependent rRNA catabolic process"/>
    <property type="evidence" value="ECO:0007669"/>
    <property type="project" value="TreeGrafter"/>
</dbReference>
<dbReference type="GO" id="GO:0000177">
    <property type="term" value="C:cytoplasmic exosome (RNase complex)"/>
    <property type="evidence" value="ECO:0007669"/>
    <property type="project" value="TreeGrafter"/>
</dbReference>
<dbReference type="InterPro" id="IPR050590">
    <property type="entry name" value="Exosome_comp_Rrp42_subfam"/>
</dbReference>
<protein>
    <recommendedName>
        <fullName evidence="9">Ribosomal RNA-processing protein 43</fullName>
    </recommendedName>
</protein>
<dbReference type="PANTHER" id="PTHR11097:SF9">
    <property type="entry name" value="EXOSOME COMPLEX COMPONENT RRP43"/>
    <property type="match status" value="1"/>
</dbReference>
<dbReference type="GO" id="GO:0034475">
    <property type="term" value="P:U4 snRNA 3'-end processing"/>
    <property type="evidence" value="ECO:0007669"/>
    <property type="project" value="TreeGrafter"/>
</dbReference>
<evidence type="ECO:0000256" key="3">
    <source>
        <dbReference type="ARBA" id="ARBA00006678"/>
    </source>
</evidence>
<dbReference type="PANTHER" id="PTHR11097">
    <property type="entry name" value="EXOSOME COMPLEX EXONUCLEASE RIBOSOMAL RNA PROCESSING PROTEIN"/>
    <property type="match status" value="1"/>
</dbReference>
<dbReference type="GO" id="GO:0000176">
    <property type="term" value="C:nuclear exosome (RNase complex)"/>
    <property type="evidence" value="ECO:0007669"/>
    <property type="project" value="TreeGrafter"/>
</dbReference>
<dbReference type="AlphaFoldDB" id="A0A9P4TS70"/>
<dbReference type="Gene3D" id="3.30.230.70">
    <property type="entry name" value="GHMP Kinase, N-terminal domain"/>
    <property type="match status" value="1"/>
</dbReference>
<feature type="domain" description="Exoribonuclease phosphorolytic" evidence="11">
    <location>
        <begin position="48"/>
        <end position="230"/>
    </location>
</feature>
<comment type="subcellular location">
    <subcellularLocation>
        <location evidence="1">Cytoplasm</location>
    </subcellularLocation>
    <subcellularLocation>
        <location evidence="2">Nucleus</location>
        <location evidence="2">Nucleolus</location>
    </subcellularLocation>
</comment>
<evidence type="ECO:0000256" key="1">
    <source>
        <dbReference type="ARBA" id="ARBA00004496"/>
    </source>
</evidence>
<dbReference type="GO" id="GO:0034473">
    <property type="term" value="P:U1 snRNA 3'-end processing"/>
    <property type="evidence" value="ECO:0007669"/>
    <property type="project" value="TreeGrafter"/>
</dbReference>
<dbReference type="InterPro" id="IPR020568">
    <property type="entry name" value="Ribosomal_Su5_D2-typ_SF"/>
</dbReference>
<evidence type="ECO:0000256" key="2">
    <source>
        <dbReference type="ARBA" id="ARBA00004604"/>
    </source>
</evidence>
<keyword evidence="6" id="KW-0271">Exosome</keyword>
<dbReference type="GO" id="GO:0005730">
    <property type="term" value="C:nucleolus"/>
    <property type="evidence" value="ECO:0007669"/>
    <property type="project" value="UniProtKB-SubCell"/>
</dbReference>
<evidence type="ECO:0000256" key="7">
    <source>
        <dbReference type="ARBA" id="ARBA00022884"/>
    </source>
</evidence>
<comment type="caution">
    <text evidence="12">The sequence shown here is derived from an EMBL/GenBank/DDBJ whole genome shotgun (WGS) entry which is preliminary data.</text>
</comment>
<dbReference type="InterPro" id="IPR027408">
    <property type="entry name" value="PNPase/RNase_PH_dom_sf"/>
</dbReference>
<evidence type="ECO:0000256" key="8">
    <source>
        <dbReference type="ARBA" id="ARBA00023242"/>
    </source>
</evidence>
<evidence type="ECO:0000259" key="11">
    <source>
        <dbReference type="Pfam" id="PF01138"/>
    </source>
</evidence>
<dbReference type="OrthoDB" id="45882at2759"/>